<dbReference type="InterPro" id="IPR052035">
    <property type="entry name" value="ZnF_BED_domain_contain"/>
</dbReference>
<accession>A0A9J6H945</accession>
<dbReference type="EMBL" id="JABSTR010001252">
    <property type="protein sequence ID" value="KAH9383796.1"/>
    <property type="molecule type" value="Genomic_DNA"/>
</dbReference>
<dbReference type="GO" id="GO:0046983">
    <property type="term" value="F:protein dimerization activity"/>
    <property type="evidence" value="ECO:0007669"/>
    <property type="project" value="InterPro"/>
</dbReference>
<protein>
    <recommendedName>
        <fullName evidence="6">HAT C-terminal dimerisation domain-containing protein</fullName>
    </recommendedName>
</protein>
<evidence type="ECO:0000256" key="2">
    <source>
        <dbReference type="ARBA" id="ARBA00022723"/>
    </source>
</evidence>
<keyword evidence="4" id="KW-0862">Zinc</keyword>
<dbReference type="GO" id="GO:0005634">
    <property type="term" value="C:nucleus"/>
    <property type="evidence" value="ECO:0007669"/>
    <property type="project" value="UniProtKB-SubCell"/>
</dbReference>
<dbReference type="GO" id="GO:0008270">
    <property type="term" value="F:zinc ion binding"/>
    <property type="evidence" value="ECO:0007669"/>
    <property type="project" value="UniProtKB-KW"/>
</dbReference>
<dbReference type="PANTHER" id="PTHR46481">
    <property type="entry name" value="ZINC FINGER BED DOMAIN-CONTAINING PROTEIN 4"/>
    <property type="match status" value="1"/>
</dbReference>
<evidence type="ECO:0000256" key="3">
    <source>
        <dbReference type="ARBA" id="ARBA00022771"/>
    </source>
</evidence>
<proteinExistence type="predicted"/>
<dbReference type="SUPFAM" id="SSF53098">
    <property type="entry name" value="Ribonuclease H-like"/>
    <property type="match status" value="1"/>
</dbReference>
<evidence type="ECO:0000256" key="1">
    <source>
        <dbReference type="ARBA" id="ARBA00004123"/>
    </source>
</evidence>
<dbReference type="AlphaFoldDB" id="A0A9J6H945"/>
<dbReference type="Proteomes" id="UP000821853">
    <property type="component" value="Unassembled WGS sequence"/>
</dbReference>
<dbReference type="VEuPathDB" id="VectorBase:HLOH_063827"/>
<dbReference type="InterPro" id="IPR012337">
    <property type="entry name" value="RNaseH-like_sf"/>
</dbReference>
<dbReference type="Pfam" id="PF05699">
    <property type="entry name" value="Dimer_Tnp_hAT"/>
    <property type="match status" value="1"/>
</dbReference>
<evidence type="ECO:0000256" key="5">
    <source>
        <dbReference type="ARBA" id="ARBA00023242"/>
    </source>
</evidence>
<gene>
    <name evidence="7" type="ORF">HPB48_025566</name>
</gene>
<keyword evidence="2" id="KW-0479">Metal-binding</keyword>
<keyword evidence="8" id="KW-1185">Reference proteome</keyword>
<comment type="caution">
    <text evidence="7">The sequence shown here is derived from an EMBL/GenBank/DDBJ whole genome shotgun (WGS) entry which is preliminary data.</text>
</comment>
<keyword evidence="3" id="KW-0863">Zinc-finger</keyword>
<comment type="subcellular location">
    <subcellularLocation>
        <location evidence="1">Nucleus</location>
    </subcellularLocation>
</comment>
<evidence type="ECO:0000259" key="6">
    <source>
        <dbReference type="Pfam" id="PF05699"/>
    </source>
</evidence>
<keyword evidence="5" id="KW-0539">Nucleus</keyword>
<name>A0A9J6H945_HAELO</name>
<organism evidence="7 8">
    <name type="scientific">Haemaphysalis longicornis</name>
    <name type="common">Bush tick</name>
    <dbReference type="NCBI Taxonomy" id="44386"/>
    <lineage>
        <taxon>Eukaryota</taxon>
        <taxon>Metazoa</taxon>
        <taxon>Ecdysozoa</taxon>
        <taxon>Arthropoda</taxon>
        <taxon>Chelicerata</taxon>
        <taxon>Arachnida</taxon>
        <taxon>Acari</taxon>
        <taxon>Parasitiformes</taxon>
        <taxon>Ixodida</taxon>
        <taxon>Ixodoidea</taxon>
        <taxon>Ixodidae</taxon>
        <taxon>Haemaphysalinae</taxon>
        <taxon>Haemaphysalis</taxon>
    </lineage>
</organism>
<sequence length="346" mass="38698">MVVHKLLRAHTAAVHSECNKGDSEVRGALFQCPSYCLPLQKELASKKPPKRSTGEHGLEPLEVTRDLCTPWNSEYEMMCRLLKLRQAISVDLSGQDTIEYLTCSEWRLMAAVMSFLKCVEEATRELSSEKHPTLSQVIPLVHCMQILLSRRCQNGGEDAAFAGNLLRSMKSRFVDSKMQSARTLSTLAVGSEVQGSVLHRSRREKNHLYSAVEKVLPAHSGKEADASCTPAPVISDVWVVFGALASTNSSQASTRQQPQEEVEDYLRMPVIPRSENPYLWWKNTGKSRYPVLSRIALIYLSIPATQVSSERLFSASGNVVTCRRQLLLPERVEQLVFIHSNSSLLK</sequence>
<evidence type="ECO:0000313" key="7">
    <source>
        <dbReference type="EMBL" id="KAH9383796.1"/>
    </source>
</evidence>
<feature type="domain" description="HAT C-terminal dimerisation" evidence="6">
    <location>
        <begin position="261"/>
        <end position="341"/>
    </location>
</feature>
<dbReference type="InterPro" id="IPR008906">
    <property type="entry name" value="HATC_C_dom"/>
</dbReference>
<evidence type="ECO:0000313" key="8">
    <source>
        <dbReference type="Proteomes" id="UP000821853"/>
    </source>
</evidence>
<dbReference type="PANTHER" id="PTHR46481:SF10">
    <property type="entry name" value="ZINC FINGER BED DOMAIN-CONTAINING PROTEIN 39"/>
    <property type="match status" value="1"/>
</dbReference>
<reference evidence="7 8" key="1">
    <citation type="journal article" date="2020" name="Cell">
        <title>Large-Scale Comparative Analyses of Tick Genomes Elucidate Their Genetic Diversity and Vector Capacities.</title>
        <authorList>
            <consortium name="Tick Genome and Microbiome Consortium (TIGMIC)"/>
            <person name="Jia N."/>
            <person name="Wang J."/>
            <person name="Shi W."/>
            <person name="Du L."/>
            <person name="Sun Y."/>
            <person name="Zhan W."/>
            <person name="Jiang J.F."/>
            <person name="Wang Q."/>
            <person name="Zhang B."/>
            <person name="Ji P."/>
            <person name="Bell-Sakyi L."/>
            <person name="Cui X.M."/>
            <person name="Yuan T.T."/>
            <person name="Jiang B.G."/>
            <person name="Yang W.F."/>
            <person name="Lam T.T."/>
            <person name="Chang Q.C."/>
            <person name="Ding S.J."/>
            <person name="Wang X.J."/>
            <person name="Zhu J.G."/>
            <person name="Ruan X.D."/>
            <person name="Zhao L."/>
            <person name="Wei J.T."/>
            <person name="Ye R.Z."/>
            <person name="Que T.C."/>
            <person name="Du C.H."/>
            <person name="Zhou Y.H."/>
            <person name="Cheng J.X."/>
            <person name="Dai P.F."/>
            <person name="Guo W.B."/>
            <person name="Han X.H."/>
            <person name="Huang E.J."/>
            <person name="Li L.F."/>
            <person name="Wei W."/>
            <person name="Gao Y.C."/>
            <person name="Liu J.Z."/>
            <person name="Shao H.Z."/>
            <person name="Wang X."/>
            <person name="Wang C.C."/>
            <person name="Yang T.C."/>
            <person name="Huo Q.B."/>
            <person name="Li W."/>
            <person name="Chen H.Y."/>
            <person name="Chen S.E."/>
            <person name="Zhou L.G."/>
            <person name="Ni X.B."/>
            <person name="Tian J.H."/>
            <person name="Sheng Y."/>
            <person name="Liu T."/>
            <person name="Pan Y.S."/>
            <person name="Xia L.Y."/>
            <person name="Li J."/>
            <person name="Zhao F."/>
            <person name="Cao W.C."/>
        </authorList>
    </citation>
    <scope>NUCLEOTIDE SEQUENCE [LARGE SCALE GENOMIC DNA]</scope>
    <source>
        <strain evidence="7">HaeL-2018</strain>
    </source>
</reference>
<dbReference type="OrthoDB" id="6504062at2759"/>
<evidence type="ECO:0000256" key="4">
    <source>
        <dbReference type="ARBA" id="ARBA00022833"/>
    </source>
</evidence>